<dbReference type="Gene3D" id="3.40.50.300">
    <property type="entry name" value="P-loop containing nucleotide triphosphate hydrolases"/>
    <property type="match status" value="1"/>
</dbReference>
<sequence length="524" mass="58671">MKKNVVIGFLGTQMDAGKRRKWRPSVQLCEHPDFPVERFELLHDARWRSLAGKIKAAIQSVSPGTEVLLNEINIDNPWDFEQVYGALFDFAQNYGFDDEREQYHVHLTTGTHVAQICWFLLAESRHVPAKLVQTGPPRNNTPDIGTLQVIDLDLSKYNALQQRFERVSGEYNTLLKGGIETRNPVFNALIERMEVVVSNSDAPLLLVGPTGTGKSDLAARLYELKLQRRRIKGRLVHVNCSTLQGERAMSTLFGHRRGAMAGAQSERGGLLKEADGGVLFLDEIDELGLDEQAMILHAVESGKYFPLGSDYEVTSRFHLIAGASRDLAGLVAQGKFRADLYARLNLWTFRLPALRERPEDIAPNLEYEFEKVGKMLGNQVAFNADALPAYLRFATDPSTPWPGNFRDLGASVQRMCTLSPRGRVTLPMVQDEIATLQRIWKDAHADADAVLLAEVLGEGAAQIDLFDQAQLASAIRICRESKSLSAAGRRLFAVSRLEKKSRNDADRLRKYLEKFGLDWAQLVQ</sequence>
<keyword evidence="1" id="KW-0547">Nucleotide-binding</keyword>
<evidence type="ECO:0000256" key="2">
    <source>
        <dbReference type="ARBA" id="ARBA00022840"/>
    </source>
</evidence>
<dbReference type="NCBIfam" id="NF038308">
    <property type="entry name" value="RNA_repair_RtcR"/>
    <property type="match status" value="1"/>
</dbReference>
<dbReference type="SMART" id="SM00382">
    <property type="entry name" value="AAA"/>
    <property type="match status" value="1"/>
</dbReference>
<dbReference type="AlphaFoldDB" id="A0A347UIQ6"/>
<dbReference type="InterPro" id="IPR009715">
    <property type="entry name" value="RtcR"/>
</dbReference>
<feature type="domain" description="Sigma-54 factor interaction" evidence="3">
    <location>
        <begin position="179"/>
        <end position="417"/>
    </location>
</feature>
<dbReference type="SUPFAM" id="SSF52540">
    <property type="entry name" value="P-loop containing nucleoside triphosphate hydrolases"/>
    <property type="match status" value="1"/>
</dbReference>
<dbReference type="GO" id="GO:0003700">
    <property type="term" value="F:DNA-binding transcription factor activity"/>
    <property type="evidence" value="ECO:0007669"/>
    <property type="project" value="InterPro"/>
</dbReference>
<dbReference type="PANTHER" id="PTHR32071:SF14">
    <property type="entry name" value="TRANSCRIPTIONAL REGULATORY PROTEIN RTCR"/>
    <property type="match status" value="1"/>
</dbReference>
<dbReference type="KEGG" id="pamo:BAR1_12860"/>
<proteinExistence type="predicted"/>
<evidence type="ECO:0000259" key="3">
    <source>
        <dbReference type="PROSITE" id="PS50045"/>
    </source>
</evidence>
<dbReference type="Proteomes" id="UP000261704">
    <property type="component" value="Chromosome"/>
</dbReference>
<keyword evidence="2" id="KW-0067">ATP-binding</keyword>
<dbReference type="GO" id="GO:0005524">
    <property type="term" value="F:ATP binding"/>
    <property type="evidence" value="ECO:0007669"/>
    <property type="project" value="UniProtKB-KW"/>
</dbReference>
<dbReference type="PANTHER" id="PTHR32071">
    <property type="entry name" value="TRANSCRIPTIONAL REGULATORY PROTEIN"/>
    <property type="match status" value="1"/>
</dbReference>
<gene>
    <name evidence="4" type="ORF">BAR1_12860</name>
</gene>
<evidence type="ECO:0000313" key="4">
    <source>
        <dbReference type="EMBL" id="AXX98734.1"/>
    </source>
</evidence>
<dbReference type="Pfam" id="PF00158">
    <property type="entry name" value="Sigma54_activat"/>
    <property type="match status" value="1"/>
</dbReference>
<dbReference type="Pfam" id="PF06956">
    <property type="entry name" value="RtcR"/>
    <property type="match status" value="1"/>
</dbReference>
<keyword evidence="5" id="KW-1185">Reference proteome</keyword>
<dbReference type="Gene3D" id="1.10.8.60">
    <property type="match status" value="1"/>
</dbReference>
<accession>A0A347UIQ6</accession>
<dbReference type="PIRSF" id="PIRSF037354">
    <property type="entry name" value="Txn_actvtr_RtcR"/>
    <property type="match status" value="1"/>
</dbReference>
<dbReference type="InterPro" id="IPR027417">
    <property type="entry name" value="P-loop_NTPase"/>
</dbReference>
<dbReference type="RefSeq" id="WP_118943388.1">
    <property type="nucleotide sequence ID" value="NZ_CP032125.1"/>
</dbReference>
<evidence type="ECO:0000256" key="1">
    <source>
        <dbReference type="ARBA" id="ARBA00022741"/>
    </source>
</evidence>
<dbReference type="PROSITE" id="PS50045">
    <property type="entry name" value="SIGMA54_INTERACT_4"/>
    <property type="match status" value="1"/>
</dbReference>
<dbReference type="InterPro" id="IPR003593">
    <property type="entry name" value="AAA+_ATPase"/>
</dbReference>
<protein>
    <submittedName>
        <fullName evidence="4">AAA family ATPase</fullName>
    </submittedName>
</protein>
<dbReference type="InterPro" id="IPR002078">
    <property type="entry name" value="Sigma_54_int"/>
</dbReference>
<name>A0A347UIQ6_9RHOB</name>
<dbReference type="InterPro" id="IPR017183">
    <property type="entry name" value="Sigma54_dep_tscrpt_act_RtcR"/>
</dbReference>
<organism evidence="4 5">
    <name type="scientific">Profundibacter amoris</name>
    <dbReference type="NCBI Taxonomy" id="2171755"/>
    <lineage>
        <taxon>Bacteria</taxon>
        <taxon>Pseudomonadati</taxon>
        <taxon>Pseudomonadota</taxon>
        <taxon>Alphaproteobacteria</taxon>
        <taxon>Rhodobacterales</taxon>
        <taxon>Paracoccaceae</taxon>
        <taxon>Profundibacter</taxon>
    </lineage>
</organism>
<reference evidence="4 5" key="1">
    <citation type="submission" date="2018-09" db="EMBL/GenBank/DDBJ databases">
        <title>Profundibacter amoris BAR1 gen. nov., sp. nov., a new member of the Roseobacter clade isolated at Lokis Castle Vent Field on the Arctic Mid-Oceanic Ridge.</title>
        <authorList>
            <person name="Le Moine Bauer S."/>
            <person name="Sjoeberg A.G."/>
            <person name="L'Haridon S."/>
            <person name="Stokke R."/>
            <person name="Roalkvam I."/>
            <person name="Steen I.H."/>
            <person name="Dahle H."/>
        </authorList>
    </citation>
    <scope>NUCLEOTIDE SEQUENCE [LARGE SCALE GENOMIC DNA]</scope>
    <source>
        <strain evidence="4 5">BAR1</strain>
    </source>
</reference>
<dbReference type="OrthoDB" id="9154941at2"/>
<dbReference type="CDD" id="cd00009">
    <property type="entry name" value="AAA"/>
    <property type="match status" value="1"/>
</dbReference>
<dbReference type="EMBL" id="CP032125">
    <property type="protein sequence ID" value="AXX98734.1"/>
    <property type="molecule type" value="Genomic_DNA"/>
</dbReference>
<evidence type="ECO:0000313" key="5">
    <source>
        <dbReference type="Proteomes" id="UP000261704"/>
    </source>
</evidence>